<keyword evidence="3" id="KW-1185">Reference proteome</keyword>
<proteinExistence type="predicted"/>
<keyword evidence="1" id="KW-0472">Membrane</keyword>
<evidence type="ECO:0008006" key="4">
    <source>
        <dbReference type="Google" id="ProtNLM"/>
    </source>
</evidence>
<keyword evidence="1" id="KW-1133">Transmembrane helix</keyword>
<name>A0ABY7EGJ7_MYAAR</name>
<dbReference type="EMBL" id="CP111017">
    <property type="protein sequence ID" value="WAR08230.1"/>
    <property type="molecule type" value="Genomic_DNA"/>
</dbReference>
<evidence type="ECO:0000313" key="3">
    <source>
        <dbReference type="Proteomes" id="UP001164746"/>
    </source>
</evidence>
<feature type="transmembrane region" description="Helical" evidence="1">
    <location>
        <begin position="40"/>
        <end position="61"/>
    </location>
</feature>
<feature type="non-terminal residue" evidence="2">
    <location>
        <position position="95"/>
    </location>
</feature>
<protein>
    <recommendedName>
        <fullName evidence="4">EGF-like domain-containing protein</fullName>
    </recommendedName>
</protein>
<keyword evidence="1" id="KW-0812">Transmembrane</keyword>
<reference evidence="2" key="1">
    <citation type="submission" date="2022-11" db="EMBL/GenBank/DDBJ databases">
        <title>Centuries of genome instability and evolution in soft-shell clam transmissible cancer (bioRxiv).</title>
        <authorList>
            <person name="Hart S.F.M."/>
            <person name="Yonemitsu M.A."/>
            <person name="Giersch R.M."/>
            <person name="Beal B.F."/>
            <person name="Arriagada G."/>
            <person name="Davis B.W."/>
            <person name="Ostrander E.A."/>
            <person name="Goff S.P."/>
            <person name="Metzger M.J."/>
        </authorList>
    </citation>
    <scope>NUCLEOTIDE SEQUENCE</scope>
    <source>
        <strain evidence="2">MELC-2E11</strain>
        <tissue evidence="2">Siphon/mantle</tissue>
    </source>
</reference>
<dbReference type="Proteomes" id="UP001164746">
    <property type="component" value="Chromosome 6"/>
</dbReference>
<gene>
    <name evidence="2" type="ORF">MAR_018188</name>
</gene>
<sequence length="95" mass="10203">MSDLGYDCTNTTCTDPNAVCADATLLCSCPTGYFDSNGAALGGTCESVLYVILAVTIACFIKHRRTRLDADHEDPNMSILDSAIHLQELASEQDQ</sequence>
<evidence type="ECO:0000313" key="2">
    <source>
        <dbReference type="EMBL" id="WAR08230.1"/>
    </source>
</evidence>
<evidence type="ECO:0000256" key="1">
    <source>
        <dbReference type="SAM" id="Phobius"/>
    </source>
</evidence>
<organism evidence="2 3">
    <name type="scientific">Mya arenaria</name>
    <name type="common">Soft-shell clam</name>
    <dbReference type="NCBI Taxonomy" id="6604"/>
    <lineage>
        <taxon>Eukaryota</taxon>
        <taxon>Metazoa</taxon>
        <taxon>Spiralia</taxon>
        <taxon>Lophotrochozoa</taxon>
        <taxon>Mollusca</taxon>
        <taxon>Bivalvia</taxon>
        <taxon>Autobranchia</taxon>
        <taxon>Heteroconchia</taxon>
        <taxon>Euheterodonta</taxon>
        <taxon>Imparidentia</taxon>
        <taxon>Neoheterodontei</taxon>
        <taxon>Myida</taxon>
        <taxon>Myoidea</taxon>
        <taxon>Myidae</taxon>
        <taxon>Mya</taxon>
    </lineage>
</organism>
<accession>A0ABY7EGJ7</accession>